<evidence type="ECO:0000256" key="1">
    <source>
        <dbReference type="ARBA" id="ARBA00009437"/>
    </source>
</evidence>
<name>A0ABM8TVN8_9BURK</name>
<keyword evidence="7" id="KW-1185">Reference proteome</keyword>
<dbReference type="Gene3D" id="1.10.10.10">
    <property type="entry name" value="Winged helix-like DNA-binding domain superfamily/Winged helix DNA-binding domain"/>
    <property type="match status" value="1"/>
</dbReference>
<evidence type="ECO:0000256" key="4">
    <source>
        <dbReference type="ARBA" id="ARBA00023163"/>
    </source>
</evidence>
<evidence type="ECO:0000256" key="3">
    <source>
        <dbReference type="ARBA" id="ARBA00023125"/>
    </source>
</evidence>
<reference evidence="6 7" key="1">
    <citation type="submission" date="2021-03" db="EMBL/GenBank/DDBJ databases">
        <authorList>
            <person name="Peeters C."/>
        </authorList>
    </citation>
    <scope>NUCLEOTIDE SEQUENCE [LARGE SCALE GENOMIC DNA]</scope>
    <source>
        <strain evidence="6 7">LMG 26411</strain>
    </source>
</reference>
<dbReference type="PANTHER" id="PTHR30537">
    <property type="entry name" value="HTH-TYPE TRANSCRIPTIONAL REGULATOR"/>
    <property type="match status" value="1"/>
</dbReference>
<sequence length="348" mass="38584">MPGQDRGGTVTRQARNPHNIVRAAHKVSCGSLALYWSPPAPSVVNPMRNDIPHLGALQAFEASARLGSFTRAADELALTQSAVGRQVAMLEQRLGVALFTRVRRRLVLTDTGREYAARIRRHLDHLQRDTLEITAGRAMGYTLELAVVPTFATQWLIPRLPDFARRHPNITVNLSARSQPFSFQECAYDAAIYFGDQFWPGTRGGMIFREGSVVPVCSPAFLEGNPVADAAAFSRCRHLHLSTRAHAWRDWYAAQGWDYGIAASRGPRYELFTMMTAAAAAGLGIGLAPRLLVERELRSGELVVPVEGVLDEQQGYYFAYPEGRPPPDALEAFREWILDLPRESSLTT</sequence>
<dbReference type="Gene3D" id="3.40.190.10">
    <property type="entry name" value="Periplasmic binding protein-like II"/>
    <property type="match status" value="2"/>
</dbReference>
<dbReference type="InterPro" id="IPR058163">
    <property type="entry name" value="LysR-type_TF_proteobact-type"/>
</dbReference>
<dbReference type="PRINTS" id="PR00039">
    <property type="entry name" value="HTHLYSR"/>
</dbReference>
<proteinExistence type="inferred from homology"/>
<dbReference type="SUPFAM" id="SSF46785">
    <property type="entry name" value="Winged helix' DNA-binding domain"/>
    <property type="match status" value="1"/>
</dbReference>
<dbReference type="PANTHER" id="PTHR30537:SF26">
    <property type="entry name" value="GLYCINE CLEAVAGE SYSTEM TRANSCRIPTIONAL ACTIVATOR"/>
    <property type="match status" value="1"/>
</dbReference>
<gene>
    <name evidence="6" type="primary">gcvA_11</name>
    <name evidence="6" type="ORF">LMG26411_07740</name>
</gene>
<protein>
    <submittedName>
        <fullName evidence="6">Glycine cleavage system transcriptional activator</fullName>
    </submittedName>
</protein>
<dbReference type="EMBL" id="CAJPVI010000091">
    <property type="protein sequence ID" value="CAG2160765.1"/>
    <property type="molecule type" value="Genomic_DNA"/>
</dbReference>
<keyword evidence="2" id="KW-0805">Transcription regulation</keyword>
<feature type="domain" description="HTH lysR-type" evidence="5">
    <location>
        <begin position="52"/>
        <end position="109"/>
    </location>
</feature>
<keyword evidence="4" id="KW-0804">Transcription</keyword>
<dbReference type="Pfam" id="PF00126">
    <property type="entry name" value="HTH_1"/>
    <property type="match status" value="1"/>
</dbReference>
<dbReference type="PROSITE" id="PS50931">
    <property type="entry name" value="HTH_LYSR"/>
    <property type="match status" value="1"/>
</dbReference>
<dbReference type="Proteomes" id="UP000672657">
    <property type="component" value="Unassembled WGS sequence"/>
</dbReference>
<dbReference type="InterPro" id="IPR005119">
    <property type="entry name" value="LysR_subst-bd"/>
</dbReference>
<organism evidence="6 7">
    <name type="scientific">Cupriavidus numazuensis</name>
    <dbReference type="NCBI Taxonomy" id="221992"/>
    <lineage>
        <taxon>Bacteria</taxon>
        <taxon>Pseudomonadati</taxon>
        <taxon>Pseudomonadota</taxon>
        <taxon>Betaproteobacteria</taxon>
        <taxon>Burkholderiales</taxon>
        <taxon>Burkholderiaceae</taxon>
        <taxon>Cupriavidus</taxon>
    </lineage>
</organism>
<comment type="similarity">
    <text evidence="1">Belongs to the LysR transcriptional regulatory family.</text>
</comment>
<comment type="caution">
    <text evidence="6">The sequence shown here is derived from an EMBL/GenBank/DDBJ whole genome shotgun (WGS) entry which is preliminary data.</text>
</comment>
<evidence type="ECO:0000313" key="7">
    <source>
        <dbReference type="Proteomes" id="UP000672657"/>
    </source>
</evidence>
<dbReference type="SUPFAM" id="SSF53850">
    <property type="entry name" value="Periplasmic binding protein-like II"/>
    <property type="match status" value="1"/>
</dbReference>
<dbReference type="InterPro" id="IPR000847">
    <property type="entry name" value="LysR_HTH_N"/>
</dbReference>
<evidence type="ECO:0000259" key="5">
    <source>
        <dbReference type="PROSITE" id="PS50931"/>
    </source>
</evidence>
<accession>A0ABM8TVN8</accession>
<dbReference type="InterPro" id="IPR036388">
    <property type="entry name" value="WH-like_DNA-bd_sf"/>
</dbReference>
<keyword evidence="3" id="KW-0238">DNA-binding</keyword>
<dbReference type="InterPro" id="IPR036390">
    <property type="entry name" value="WH_DNA-bd_sf"/>
</dbReference>
<evidence type="ECO:0000256" key="2">
    <source>
        <dbReference type="ARBA" id="ARBA00023015"/>
    </source>
</evidence>
<evidence type="ECO:0000313" key="6">
    <source>
        <dbReference type="EMBL" id="CAG2160765.1"/>
    </source>
</evidence>
<dbReference type="Pfam" id="PF03466">
    <property type="entry name" value="LysR_substrate"/>
    <property type="match status" value="1"/>
</dbReference>